<feature type="domain" description="FAD-binding" evidence="1">
    <location>
        <begin position="2"/>
        <end position="167"/>
    </location>
</feature>
<organism evidence="2 3">
    <name type="scientific">Arsenicicoccus cauae</name>
    <dbReference type="NCBI Taxonomy" id="2663847"/>
    <lineage>
        <taxon>Bacteria</taxon>
        <taxon>Bacillati</taxon>
        <taxon>Actinomycetota</taxon>
        <taxon>Actinomycetes</taxon>
        <taxon>Micrococcales</taxon>
        <taxon>Intrasporangiaceae</taxon>
        <taxon>Arsenicicoccus</taxon>
    </lineage>
</organism>
<protein>
    <submittedName>
        <fullName evidence="2">NAD(P)/FAD-dependent oxidoreductase</fullName>
    </submittedName>
</protein>
<dbReference type="Proteomes" id="UP000431092">
    <property type="component" value="Unassembled WGS sequence"/>
</dbReference>
<dbReference type="InterPro" id="IPR002938">
    <property type="entry name" value="FAD-bd"/>
</dbReference>
<name>A0A6I3IIS7_9MICO</name>
<dbReference type="PANTHER" id="PTHR42685:SF19">
    <property type="entry name" value="POSSIBLE OXIDOREDUCTASE"/>
    <property type="match status" value="1"/>
</dbReference>
<dbReference type="EMBL" id="WLVL01000021">
    <property type="protein sequence ID" value="MTB71565.1"/>
    <property type="molecule type" value="Genomic_DNA"/>
</dbReference>
<dbReference type="PRINTS" id="PR00420">
    <property type="entry name" value="RNGMNOXGNASE"/>
</dbReference>
<accession>A0A6I3IIS7</accession>
<dbReference type="InterPro" id="IPR036188">
    <property type="entry name" value="FAD/NAD-bd_sf"/>
</dbReference>
<gene>
    <name evidence="2" type="ORF">GGG17_06185</name>
</gene>
<dbReference type="AlphaFoldDB" id="A0A6I3IIS7"/>
<proteinExistence type="predicted"/>
<evidence type="ECO:0000259" key="1">
    <source>
        <dbReference type="Pfam" id="PF01494"/>
    </source>
</evidence>
<dbReference type="RefSeq" id="WP_311966466.1">
    <property type="nucleotide sequence ID" value="NZ_WLVL01000021.1"/>
</dbReference>
<dbReference type="Pfam" id="PF01494">
    <property type="entry name" value="FAD_binding_3"/>
    <property type="match status" value="1"/>
</dbReference>
<evidence type="ECO:0000313" key="2">
    <source>
        <dbReference type="EMBL" id="MTB71565.1"/>
    </source>
</evidence>
<reference evidence="2 3" key="1">
    <citation type="submission" date="2019-11" db="EMBL/GenBank/DDBJ databases">
        <title>Whole genome sequencing identifies a novel species of the genus Arsenicicoccus isolated from human blood.</title>
        <authorList>
            <person name="Jeong J.H."/>
            <person name="Kweon O.J."/>
            <person name="Kim H.R."/>
            <person name="Kim T.-H."/>
            <person name="Ha S.-M."/>
            <person name="Lee M.-K."/>
        </authorList>
    </citation>
    <scope>NUCLEOTIDE SEQUENCE [LARGE SCALE GENOMIC DNA]</scope>
    <source>
        <strain evidence="2 3">MKL-02</strain>
    </source>
</reference>
<evidence type="ECO:0000313" key="3">
    <source>
        <dbReference type="Proteomes" id="UP000431092"/>
    </source>
</evidence>
<dbReference type="SUPFAM" id="SSF51905">
    <property type="entry name" value="FAD/NAD(P)-binding domain"/>
    <property type="match status" value="1"/>
</dbReference>
<dbReference type="Gene3D" id="3.50.50.60">
    <property type="entry name" value="FAD/NAD(P)-binding domain"/>
    <property type="match status" value="1"/>
</dbReference>
<comment type="caution">
    <text evidence="2">The sequence shown here is derived from an EMBL/GenBank/DDBJ whole genome shotgun (WGS) entry which is preliminary data.</text>
</comment>
<dbReference type="PANTHER" id="PTHR42685">
    <property type="entry name" value="GERANYLGERANYL DIPHOSPHATE REDUCTASE"/>
    <property type="match status" value="1"/>
</dbReference>
<dbReference type="InterPro" id="IPR050407">
    <property type="entry name" value="Geranylgeranyl_reductase"/>
</dbReference>
<keyword evidence="3" id="KW-1185">Reference proteome</keyword>
<sequence>MDLVVVGGGPVGLVAALHAARLGMSAVVVEPRLSPVDKACGEGIMPAGVAELAALGVHPDGHPIRGIRYVDGSALDGRGPSADAPVGPQPGLGVRRTTLHAALTRATEAAGDGIRQVQDRVVDLAQDDGGVTVGLAGGGEVRAGHVVAADGLLSPTRRLLGLDRPSRAPRRRGLRRHYRVAPWTDHVEVHWGRSCEAYVTPVADDVVGVAVLTACVGGFSEQLVEMPWLASRLEAAAPLDEVRGAGPLRQRAAHRVAGRVLLAGDAAGYVDALTGEGLTLGWRQARAAVECVAVGDARGYEARWHAIGMPARALTSSLVVATRSTVVRRHLVTAAACVPWAYRSAVRVVASSG</sequence>
<dbReference type="GO" id="GO:0071949">
    <property type="term" value="F:FAD binding"/>
    <property type="evidence" value="ECO:0007669"/>
    <property type="project" value="InterPro"/>
</dbReference>